<keyword evidence="3" id="KW-1185">Reference proteome</keyword>
<dbReference type="GO" id="GO:0008236">
    <property type="term" value="F:serine-type peptidase activity"/>
    <property type="evidence" value="ECO:0007669"/>
    <property type="project" value="InterPro"/>
</dbReference>
<comment type="caution">
    <text evidence="2">The sequence shown here is derived from an EMBL/GenBank/DDBJ whole genome shotgun (WGS) entry which is preliminary data.</text>
</comment>
<evidence type="ECO:0000313" key="3">
    <source>
        <dbReference type="Proteomes" id="UP000095552"/>
    </source>
</evidence>
<dbReference type="SUPFAM" id="SSF52096">
    <property type="entry name" value="ClpP/crotonase"/>
    <property type="match status" value="1"/>
</dbReference>
<dbReference type="STRING" id="1563681.BFP71_10240"/>
<dbReference type="GO" id="GO:0006508">
    <property type="term" value="P:proteolysis"/>
    <property type="evidence" value="ECO:0007669"/>
    <property type="project" value="InterPro"/>
</dbReference>
<dbReference type="AlphaFoldDB" id="A0A1E5SLJ1"/>
<accession>A0A1E5SLJ1</accession>
<dbReference type="EMBL" id="MDGQ01000005">
    <property type="protein sequence ID" value="OEJ99916.1"/>
    <property type="molecule type" value="Genomic_DNA"/>
</dbReference>
<dbReference type="RefSeq" id="WP_069835379.1">
    <property type="nucleotide sequence ID" value="NZ_MDGQ01000005.1"/>
</dbReference>
<dbReference type="Pfam" id="PF03572">
    <property type="entry name" value="Peptidase_S41"/>
    <property type="match status" value="1"/>
</dbReference>
<protein>
    <recommendedName>
        <fullName evidence="1">Tail specific protease domain-containing protein</fullName>
    </recommendedName>
</protein>
<organism evidence="2 3">
    <name type="scientific">Roseivirga misakiensis</name>
    <dbReference type="NCBI Taxonomy" id="1563681"/>
    <lineage>
        <taxon>Bacteria</taxon>
        <taxon>Pseudomonadati</taxon>
        <taxon>Bacteroidota</taxon>
        <taxon>Cytophagia</taxon>
        <taxon>Cytophagales</taxon>
        <taxon>Roseivirgaceae</taxon>
        <taxon>Roseivirga</taxon>
    </lineage>
</organism>
<name>A0A1E5SLJ1_9BACT</name>
<dbReference type="OrthoDB" id="5480566at2"/>
<evidence type="ECO:0000259" key="1">
    <source>
        <dbReference type="Pfam" id="PF03572"/>
    </source>
</evidence>
<dbReference type="GO" id="GO:0004175">
    <property type="term" value="F:endopeptidase activity"/>
    <property type="evidence" value="ECO:0007669"/>
    <property type="project" value="TreeGrafter"/>
</dbReference>
<reference evidence="2 3" key="1">
    <citation type="submission" date="2016-08" db="EMBL/GenBank/DDBJ databases">
        <title>Draft genome of Fabibacter sp. strain SK-8.</title>
        <authorList>
            <person name="Wong S.-K."/>
            <person name="Hamasaki K."/>
            <person name="Yoshizawa S."/>
        </authorList>
    </citation>
    <scope>NUCLEOTIDE SEQUENCE [LARGE SCALE GENOMIC DNA]</scope>
    <source>
        <strain evidence="2 3">SK-8</strain>
    </source>
</reference>
<gene>
    <name evidence="2" type="ORF">BFP71_10240</name>
</gene>
<evidence type="ECO:0000313" key="2">
    <source>
        <dbReference type="EMBL" id="OEJ99916.1"/>
    </source>
</evidence>
<dbReference type="InterPro" id="IPR005151">
    <property type="entry name" value="Tail-specific_protease"/>
</dbReference>
<proteinExistence type="predicted"/>
<dbReference type="Proteomes" id="UP000095552">
    <property type="component" value="Unassembled WGS sequence"/>
</dbReference>
<dbReference type="PANTHER" id="PTHR32060:SF22">
    <property type="entry name" value="CARBOXYL-TERMINAL-PROCESSING PEPTIDASE 3, CHLOROPLASTIC"/>
    <property type="match status" value="1"/>
</dbReference>
<sequence length="493" mass="56758">MAKSVNRNNSILGYFSGLILLFSTFTSYAQVDTPLNRLPIKTFSSDQLVKDFEVFRGSLEDFHAGLYWYTSKDELDQVFDDVHSTLNDSLSELEFFRKLTFVTSKIRCGHTVIRTSIPTRDHISQAGKLLPFEIKILNGKMYMLESRIDEELPLKPGMEILKINEYTTDSLLRLVSNVVSGDGFIETNKIKRFERYFPFFYVSRFGPADEYKIDYLDEQGQKKSAQINARLASQLNPKNSSQKNLKLSFPDNNIALLKVRQFQNWKEGKKNFRFEKELKDMFQKISTSEVENLVIDMRDNLGGDDNFGLRLFSYLYDQPIIEFKEQTLITNKSKYFKYTKELNRTKAIFYHMLFTKKGDDSRFYVRHAKTLKPSRPSFPQFSGNVYILINGGTYSTGADFVALMKSYQLATFIGEEVGGAYYGNTSGDLITVKLPHSKLRLILPLINYRTNVKPTEKIGRGVMPDYPKTPAITDLVSGIDTELEFTLELINNK</sequence>
<dbReference type="Gene3D" id="3.90.226.10">
    <property type="entry name" value="2-enoyl-CoA Hydratase, Chain A, domain 1"/>
    <property type="match status" value="1"/>
</dbReference>
<feature type="domain" description="Tail specific protease" evidence="1">
    <location>
        <begin position="253"/>
        <end position="466"/>
    </location>
</feature>
<dbReference type="PANTHER" id="PTHR32060">
    <property type="entry name" value="TAIL-SPECIFIC PROTEASE"/>
    <property type="match status" value="1"/>
</dbReference>
<dbReference type="InterPro" id="IPR029045">
    <property type="entry name" value="ClpP/crotonase-like_dom_sf"/>
</dbReference>